<name>A0A368BQL3_9GAMM</name>
<dbReference type="Proteomes" id="UP000252147">
    <property type="component" value="Unassembled WGS sequence"/>
</dbReference>
<comment type="caution">
    <text evidence="7">The sequence shown here is derived from an EMBL/GenBank/DDBJ whole genome shotgun (WGS) entry which is preliminary data.</text>
</comment>
<protein>
    <recommendedName>
        <fullName evidence="9">TonB-dependent receptor</fullName>
    </recommendedName>
</protein>
<evidence type="ECO:0000313" key="8">
    <source>
        <dbReference type="Proteomes" id="UP000252147"/>
    </source>
</evidence>
<proteinExistence type="inferred from homology"/>
<feature type="domain" description="TonB-dependent receptor-like beta-barrel" evidence="5">
    <location>
        <begin position="342"/>
        <end position="773"/>
    </location>
</feature>
<comment type="subcellular location">
    <subcellularLocation>
        <location evidence="1 4">Cell outer membrane</location>
    </subcellularLocation>
</comment>
<dbReference type="InterPro" id="IPR036942">
    <property type="entry name" value="Beta-barrel_TonB_sf"/>
</dbReference>
<organism evidence="7 8">
    <name type="scientific">SAR86 cluster bacterium</name>
    <dbReference type="NCBI Taxonomy" id="2030880"/>
    <lineage>
        <taxon>Bacteria</taxon>
        <taxon>Pseudomonadati</taxon>
        <taxon>Pseudomonadota</taxon>
        <taxon>Gammaproteobacteria</taxon>
        <taxon>SAR86 cluster</taxon>
    </lineage>
</organism>
<feature type="domain" description="TonB-dependent receptor plug" evidence="6">
    <location>
        <begin position="44"/>
        <end position="145"/>
    </location>
</feature>
<dbReference type="InterPro" id="IPR012910">
    <property type="entry name" value="Plug_dom"/>
</dbReference>
<evidence type="ECO:0000259" key="5">
    <source>
        <dbReference type="Pfam" id="PF00593"/>
    </source>
</evidence>
<dbReference type="GO" id="GO:0009279">
    <property type="term" value="C:cell outer membrane"/>
    <property type="evidence" value="ECO:0007669"/>
    <property type="project" value="UniProtKB-SubCell"/>
</dbReference>
<gene>
    <name evidence="7" type="ORF">DBW97_01200</name>
</gene>
<dbReference type="InterPro" id="IPR037066">
    <property type="entry name" value="Plug_dom_sf"/>
</dbReference>
<evidence type="ECO:0000256" key="1">
    <source>
        <dbReference type="ARBA" id="ARBA00004442"/>
    </source>
</evidence>
<dbReference type="Pfam" id="PF07715">
    <property type="entry name" value="Plug"/>
    <property type="match status" value="1"/>
</dbReference>
<evidence type="ECO:0000256" key="3">
    <source>
        <dbReference type="ARBA" id="ARBA00023237"/>
    </source>
</evidence>
<comment type="similarity">
    <text evidence="4">Belongs to the TonB-dependent receptor family.</text>
</comment>
<keyword evidence="2 4" id="KW-0472">Membrane</keyword>
<dbReference type="PANTHER" id="PTHR40980">
    <property type="entry name" value="PLUG DOMAIN-CONTAINING PROTEIN"/>
    <property type="match status" value="1"/>
</dbReference>
<dbReference type="AlphaFoldDB" id="A0A368BQL3"/>
<dbReference type="Gene3D" id="2.40.170.20">
    <property type="entry name" value="TonB-dependent receptor, beta-barrel domain"/>
    <property type="match status" value="1"/>
</dbReference>
<dbReference type="Gene3D" id="2.170.130.10">
    <property type="entry name" value="TonB-dependent receptor, plug domain"/>
    <property type="match status" value="1"/>
</dbReference>
<keyword evidence="4" id="KW-0798">TonB box</keyword>
<dbReference type="PANTHER" id="PTHR40980:SF5">
    <property type="entry name" value="TONB-DEPENDENT RECEPTOR"/>
    <property type="match status" value="1"/>
</dbReference>
<dbReference type="SUPFAM" id="SSF56935">
    <property type="entry name" value="Porins"/>
    <property type="match status" value="1"/>
</dbReference>
<evidence type="ECO:0000259" key="6">
    <source>
        <dbReference type="Pfam" id="PF07715"/>
    </source>
</evidence>
<reference evidence="7 8" key="1">
    <citation type="journal article" date="2018" name="Microbiome">
        <title>Fine metagenomic profile of the Mediterranean stratified and mixed water columns revealed by assembly and recruitment.</title>
        <authorList>
            <person name="Haro-Moreno J.M."/>
            <person name="Lopez-Perez M."/>
            <person name="De La Torre J.R."/>
            <person name="Picazo A."/>
            <person name="Camacho A."/>
            <person name="Rodriguez-Valera F."/>
        </authorList>
    </citation>
    <scope>NUCLEOTIDE SEQUENCE [LARGE SCALE GENOMIC DNA]</scope>
    <source>
        <strain evidence="7">MED-G83</strain>
    </source>
</reference>
<keyword evidence="3" id="KW-0998">Cell outer membrane</keyword>
<dbReference type="InterPro" id="IPR000531">
    <property type="entry name" value="Beta-barrel_TonB"/>
</dbReference>
<evidence type="ECO:0000313" key="7">
    <source>
        <dbReference type="EMBL" id="RCL39375.1"/>
    </source>
</evidence>
<sequence>MKFYFQFAFIFTSLVLFTQESDPEINTETIEDVVVSVSFIPDEKRDTSEISNVLSSEDMTQAGDSAASDALKRITGLSLVKGKYIYVRGLGERYSSALLNGVLLPSPEPLKRVVPFDIFPTSVLESVLVQKTYSAQYPGEFGGGVIDMRTKLIPDSEFAEFGISFAYDSLATNTNAQLMPGFDGDWTGFDDGSRNLPSSLQPFYATGDFVSLSNGSYADLTTAGQNFGGEWAPEETNLNPGLGVNLSYGNSYYQGDGIIGIVFSAGYDNDYSYTPDIKRTNYARGSDDDLVARDTYDVQKTNNQVDSNLLASIGWDIDGMNYLQLTNLLVRKTDNRLTLSEGKNVEADFFAKSTKFEWVERQINSLTLSGKHDLNSGLYIDWRYAIADGKRFSPFEREYFYECEESFIENCTDRYEFSRRSDSNSTQFSWLNDDATEVAIDFNYPFQTTANEFELSFGLKQSTKERKTDVKRYRFLPDFVNGSLFASQDFRRQSIENILSADNFRLDRSGLILLEETLNTDDYEGNLTIDAAYVSVDTALNDNLEITAGLRTENSDIEVITQTFFGGSNSAISSDELDKLLPALTATYSFNESMQFRFGFSETLSRPQFREMSPVLFVNFDTDRLERGFLGLKSSEITNIDLRYEWYFGFNEFLTLSYFNKEFINPIEQVLEAAATSDYVSYRNAQSAELDGMEFEMQKQLGELITGYDFYVKFNYTFTDSNAVTDPEFVVLSSYEDRPMVGQPEDILNFQFGYYGSNDTRLSLNYNDVGERIRELGTDVIPNVLEDLPPLLDLVYSKEIQAWDGTLDLSIKWRNILEEPYEALQGSEVFESYSSSSSISFGLKYSY</sequence>
<accession>A0A368BQL3</accession>
<dbReference type="Pfam" id="PF00593">
    <property type="entry name" value="TonB_dep_Rec_b-barrel"/>
    <property type="match status" value="1"/>
</dbReference>
<evidence type="ECO:0000256" key="2">
    <source>
        <dbReference type="ARBA" id="ARBA00023136"/>
    </source>
</evidence>
<evidence type="ECO:0008006" key="9">
    <source>
        <dbReference type="Google" id="ProtNLM"/>
    </source>
</evidence>
<dbReference type="EMBL" id="QOPD01000001">
    <property type="protein sequence ID" value="RCL39375.1"/>
    <property type="molecule type" value="Genomic_DNA"/>
</dbReference>
<evidence type="ECO:0000256" key="4">
    <source>
        <dbReference type="RuleBase" id="RU003357"/>
    </source>
</evidence>